<proteinExistence type="predicted"/>
<feature type="region of interest" description="Disordered" evidence="1">
    <location>
        <begin position="281"/>
        <end position="319"/>
    </location>
</feature>
<dbReference type="OrthoDB" id="3547057at2759"/>
<feature type="compositionally biased region" description="Low complexity" evidence="1">
    <location>
        <begin position="249"/>
        <end position="259"/>
    </location>
</feature>
<dbReference type="Proteomes" id="UP000664132">
    <property type="component" value="Unassembled WGS sequence"/>
</dbReference>
<evidence type="ECO:0000313" key="2">
    <source>
        <dbReference type="EMBL" id="KAG4413975.1"/>
    </source>
</evidence>
<feature type="compositionally biased region" description="Basic and acidic residues" evidence="1">
    <location>
        <begin position="215"/>
        <end position="228"/>
    </location>
</feature>
<accession>A0A8H7T7M9</accession>
<keyword evidence="3" id="KW-1185">Reference proteome</keyword>
<reference evidence="2" key="1">
    <citation type="submission" date="2021-02" db="EMBL/GenBank/DDBJ databases">
        <title>Genome sequence Cadophora malorum strain M34.</title>
        <authorList>
            <person name="Stefanovic E."/>
            <person name="Vu D."/>
            <person name="Scully C."/>
            <person name="Dijksterhuis J."/>
            <person name="Roader J."/>
            <person name="Houbraken J."/>
        </authorList>
    </citation>
    <scope>NUCLEOTIDE SEQUENCE</scope>
    <source>
        <strain evidence="2">M34</strain>
    </source>
</reference>
<evidence type="ECO:0000256" key="1">
    <source>
        <dbReference type="SAM" id="MobiDB-lite"/>
    </source>
</evidence>
<feature type="compositionally biased region" description="Polar residues" evidence="1">
    <location>
        <begin position="237"/>
        <end position="248"/>
    </location>
</feature>
<feature type="region of interest" description="Disordered" evidence="1">
    <location>
        <begin position="199"/>
        <end position="259"/>
    </location>
</feature>
<name>A0A8H7T7M9_9HELO</name>
<sequence length="474" mass="51844">MDSPPVRRRSLAASSSSEFSVASPATLINDPAEKHIRPSAEEWYPRLYLGWNHKECWAINSLGPPFHGKRQPMSFDHILQLVDTERNSDAVKQAIAVGLSTQYHAQERFKEDTPIYRRIEPTSVEILIAWEDHSLNIAEDDNVQMVKDAVMSAFGFSIRKDNVELLKHFSILNKVSIFETNTWRQMMRFKCCPKKNVPGSLAAPMSRKENLRKRRIDDISKDSDEPVSKRFALPTSPDVTSSPDLPQPTTSSGGHASATSEQIDVAAAASSTDSEALTIANVNPSNNIPDYNKQAPSTGSSTNVVSKTGTNADQASNAPEQVEEALTTGSSTNTILATSINTVQAVNPSREVETAQRDLPPTPVIAVNSALSVTLTISTWLRVLPATTLYSGNISSTIKKWLKDTFDIDATSEDIAKITESATAENISPLQTTAFRCMAVAARKDLGNILMNPRGPVGVDTTRRASFPGSVWKY</sequence>
<comment type="caution">
    <text evidence="2">The sequence shown here is derived from an EMBL/GenBank/DDBJ whole genome shotgun (WGS) entry which is preliminary data.</text>
</comment>
<gene>
    <name evidence="2" type="ORF">IFR04_012891</name>
</gene>
<protein>
    <submittedName>
        <fullName evidence="2">Uncharacterized protein</fullName>
    </submittedName>
</protein>
<dbReference type="EMBL" id="JAFJYH010000287">
    <property type="protein sequence ID" value="KAG4413975.1"/>
    <property type="molecule type" value="Genomic_DNA"/>
</dbReference>
<organism evidence="2 3">
    <name type="scientific">Cadophora malorum</name>
    <dbReference type="NCBI Taxonomy" id="108018"/>
    <lineage>
        <taxon>Eukaryota</taxon>
        <taxon>Fungi</taxon>
        <taxon>Dikarya</taxon>
        <taxon>Ascomycota</taxon>
        <taxon>Pezizomycotina</taxon>
        <taxon>Leotiomycetes</taxon>
        <taxon>Helotiales</taxon>
        <taxon>Ploettnerulaceae</taxon>
        <taxon>Cadophora</taxon>
    </lineage>
</organism>
<evidence type="ECO:0000313" key="3">
    <source>
        <dbReference type="Proteomes" id="UP000664132"/>
    </source>
</evidence>
<dbReference type="AlphaFoldDB" id="A0A8H7T7M9"/>